<protein>
    <submittedName>
        <fullName evidence="1">GNAT family acetyltransferase</fullName>
    </submittedName>
</protein>
<proteinExistence type="predicted"/>
<reference evidence="1 2" key="1">
    <citation type="journal article" date="2014" name="Genome Announc.">
        <title>Draft Genome Sequence of Propane- and Butane-Oxidizing Actinobacterium Rhodococcus ruber IEGM 231.</title>
        <authorList>
            <person name="Ivshina I.B."/>
            <person name="Kuyukina M.S."/>
            <person name="Krivoruchko A.V."/>
            <person name="Barbe V."/>
            <person name="Fischer C."/>
        </authorList>
    </citation>
    <scope>NUCLEOTIDE SEQUENCE [LARGE SCALE GENOMIC DNA]</scope>
</reference>
<dbReference type="EMBL" id="CCSD01000111">
    <property type="protein sequence ID" value="CDZ92388.1"/>
    <property type="molecule type" value="Genomic_DNA"/>
</dbReference>
<dbReference type="SUPFAM" id="SSF55729">
    <property type="entry name" value="Acyl-CoA N-acyltransferases (Nat)"/>
    <property type="match status" value="1"/>
</dbReference>
<name>A0A098BUJ7_9NOCA</name>
<organism evidence="1 2">
    <name type="scientific">Rhodococcus ruber</name>
    <dbReference type="NCBI Taxonomy" id="1830"/>
    <lineage>
        <taxon>Bacteria</taxon>
        <taxon>Bacillati</taxon>
        <taxon>Actinomycetota</taxon>
        <taxon>Actinomycetes</taxon>
        <taxon>Mycobacteriales</taxon>
        <taxon>Nocardiaceae</taxon>
        <taxon>Rhodococcus</taxon>
    </lineage>
</organism>
<dbReference type="OrthoDB" id="4824241at2"/>
<sequence>MDGHLLDIVRLAWCRELGLDDAALATPGRVTRVDDASALVRVLRLGDVSAVVGPGWVVDAVATVPDAELDASALLDLTRGHAVRSHALSYCADWVDATRVRDPLISHEVDDLAELLRRCPPDDATEAGLEIVTEAGLEIVTEAGLENVTEAGLENVTEAGLENVTGEASSFVLLDDDHRPLSGAVYTEVQSILADVTALTVPEHRRIGLAATVATLATHDALDAGLVPQWRARRDNTAGRGLAAVLGYTELGTHISVAVPAAAGT</sequence>
<dbReference type="Proteomes" id="UP000042997">
    <property type="component" value="Unassembled WGS sequence"/>
</dbReference>
<accession>A0A098BUJ7</accession>
<dbReference type="InterPro" id="IPR027365">
    <property type="entry name" value="GNAT_acetyltra_YdfB-like"/>
</dbReference>
<evidence type="ECO:0000313" key="1">
    <source>
        <dbReference type="EMBL" id="CDZ92388.1"/>
    </source>
</evidence>
<gene>
    <name evidence="1" type="ORF">RHRU231_950038</name>
</gene>
<dbReference type="Pfam" id="PF12746">
    <property type="entry name" value="GNAT_acetyltran"/>
    <property type="match status" value="1"/>
</dbReference>
<dbReference type="Gene3D" id="3.40.630.30">
    <property type="match status" value="1"/>
</dbReference>
<dbReference type="eggNOG" id="COG3393">
    <property type="taxonomic scope" value="Bacteria"/>
</dbReference>
<evidence type="ECO:0000313" key="2">
    <source>
        <dbReference type="Proteomes" id="UP000042997"/>
    </source>
</evidence>
<dbReference type="AlphaFoldDB" id="A0A098BUJ7"/>
<dbReference type="GO" id="GO:0016740">
    <property type="term" value="F:transferase activity"/>
    <property type="evidence" value="ECO:0007669"/>
    <property type="project" value="UniProtKB-KW"/>
</dbReference>
<dbReference type="InterPro" id="IPR016181">
    <property type="entry name" value="Acyl_CoA_acyltransferase"/>
</dbReference>
<dbReference type="RefSeq" id="WP_040275598.1">
    <property type="nucleotide sequence ID" value="NZ_CP129899.1"/>
</dbReference>
<keyword evidence="1" id="KW-0808">Transferase</keyword>